<evidence type="ECO:0000256" key="3">
    <source>
        <dbReference type="ARBA" id="ARBA00022786"/>
    </source>
</evidence>
<comment type="pathway">
    <text evidence="1 4">Protein modification; protein ubiquitination.</text>
</comment>
<dbReference type="GO" id="GO:0009867">
    <property type="term" value="P:jasmonic acid mediated signaling pathway"/>
    <property type="evidence" value="ECO:0007669"/>
    <property type="project" value="UniProtKB-ARBA"/>
</dbReference>
<comment type="similarity">
    <text evidence="2 4">Belongs to the SKP1 family.</text>
</comment>
<sequence>MAETTTESAPPARKVTLKSEEGELLEVEERAAKLSEIIKNILDEVESPEVEIPVPNVKASVLKTVICYCTSYVEKKSDEEALKAFKKEFVEENWNSLLDLITAAGFLLVKEMYEFLRKAIAKKIKNMSIEEVREYFGVVNDYTPEEEQQYRAQNKWAFE</sequence>
<dbReference type="SMART" id="SM00512">
    <property type="entry name" value="Skp1"/>
    <property type="match status" value="1"/>
</dbReference>
<comment type="subunit">
    <text evidence="4">Part of a SCF (SKP1-cullin-F-box) protein ligase complex.</text>
</comment>
<dbReference type="SUPFAM" id="SSF81382">
    <property type="entry name" value="Skp1 dimerisation domain-like"/>
    <property type="match status" value="1"/>
</dbReference>
<evidence type="ECO:0000256" key="2">
    <source>
        <dbReference type="ARBA" id="ARBA00009993"/>
    </source>
</evidence>
<keyword evidence="5" id="KW-0175">Coiled coil</keyword>
<dbReference type="AlphaFoldDB" id="A0AAN8Z2Y7"/>
<evidence type="ECO:0000256" key="5">
    <source>
        <dbReference type="SAM" id="Coils"/>
    </source>
</evidence>
<dbReference type="Pfam" id="PF01466">
    <property type="entry name" value="Skp1"/>
    <property type="match status" value="1"/>
</dbReference>
<proteinExistence type="inferred from homology"/>
<dbReference type="PIRSF" id="PIRSF028729">
    <property type="entry name" value="E3_ubiquit_lig_SCF_Skp"/>
    <property type="match status" value="1"/>
</dbReference>
<evidence type="ECO:0000256" key="4">
    <source>
        <dbReference type="PIRNR" id="PIRNR028729"/>
    </source>
</evidence>
<dbReference type="GO" id="GO:0016567">
    <property type="term" value="P:protein ubiquitination"/>
    <property type="evidence" value="ECO:0007669"/>
    <property type="project" value="UniProtKB-UniRule"/>
</dbReference>
<dbReference type="InterPro" id="IPR001232">
    <property type="entry name" value="SKP1-like"/>
</dbReference>
<dbReference type="GO" id="GO:0006511">
    <property type="term" value="P:ubiquitin-dependent protein catabolic process"/>
    <property type="evidence" value="ECO:0007669"/>
    <property type="project" value="InterPro"/>
</dbReference>
<evidence type="ECO:0000313" key="9">
    <source>
        <dbReference type="Proteomes" id="UP001370490"/>
    </source>
</evidence>
<feature type="coiled-coil region" evidence="5">
    <location>
        <begin position="17"/>
        <end position="44"/>
    </location>
</feature>
<dbReference type="InterPro" id="IPR016073">
    <property type="entry name" value="Skp1_comp_POZ"/>
</dbReference>
<dbReference type="PANTHER" id="PTHR11165">
    <property type="entry name" value="SKP1"/>
    <property type="match status" value="1"/>
</dbReference>
<name>A0AAN8Z2Y7_9MAGN</name>
<keyword evidence="3 4" id="KW-0833">Ubl conjugation pathway</keyword>
<comment type="function">
    <text evidence="4">Involved in ubiquitination and subsequent proteasomal degradation of target proteins. Together with CUL1, RBX1 and a F-box protein, it forms a SCF E3 ubiquitin ligase complex. The functional specificity of this complex depends on the type of F-box protein. In the SCF complex, it serves as an adapter that links the F-box protein to CUL1.</text>
</comment>
<evidence type="ECO:0000313" key="8">
    <source>
        <dbReference type="EMBL" id="KAK6922726.1"/>
    </source>
</evidence>
<feature type="domain" description="SKP1 component POZ" evidence="7">
    <location>
        <begin position="14"/>
        <end position="73"/>
    </location>
</feature>
<dbReference type="InterPro" id="IPR016072">
    <property type="entry name" value="Skp1_comp_dimer"/>
</dbReference>
<dbReference type="Gene3D" id="3.30.710.10">
    <property type="entry name" value="Potassium Channel Kv1.1, Chain A"/>
    <property type="match status" value="1"/>
</dbReference>
<organism evidence="8 9">
    <name type="scientific">Dillenia turbinata</name>
    <dbReference type="NCBI Taxonomy" id="194707"/>
    <lineage>
        <taxon>Eukaryota</taxon>
        <taxon>Viridiplantae</taxon>
        <taxon>Streptophyta</taxon>
        <taxon>Embryophyta</taxon>
        <taxon>Tracheophyta</taxon>
        <taxon>Spermatophyta</taxon>
        <taxon>Magnoliopsida</taxon>
        <taxon>eudicotyledons</taxon>
        <taxon>Gunneridae</taxon>
        <taxon>Pentapetalae</taxon>
        <taxon>Dilleniales</taxon>
        <taxon>Dilleniaceae</taxon>
        <taxon>Dillenia</taxon>
    </lineage>
</organism>
<keyword evidence="9" id="KW-1185">Reference proteome</keyword>
<reference evidence="8 9" key="1">
    <citation type="submission" date="2023-12" db="EMBL/GenBank/DDBJ databases">
        <title>A high-quality genome assembly for Dillenia turbinata (Dilleniales).</title>
        <authorList>
            <person name="Chanderbali A."/>
        </authorList>
    </citation>
    <scope>NUCLEOTIDE SEQUENCE [LARGE SCALE GENOMIC DNA]</scope>
    <source>
        <strain evidence="8">LSX21</strain>
        <tissue evidence="8">Leaf</tissue>
    </source>
</reference>
<dbReference type="InterPro" id="IPR016897">
    <property type="entry name" value="SKP1"/>
</dbReference>
<dbReference type="Pfam" id="PF03931">
    <property type="entry name" value="Skp1_POZ"/>
    <property type="match status" value="1"/>
</dbReference>
<protein>
    <recommendedName>
        <fullName evidence="4">SKP1-like protein</fullName>
    </recommendedName>
</protein>
<evidence type="ECO:0000259" key="7">
    <source>
        <dbReference type="Pfam" id="PF03931"/>
    </source>
</evidence>
<accession>A0AAN8Z2Y7</accession>
<comment type="caution">
    <text evidence="8">The sequence shown here is derived from an EMBL/GenBank/DDBJ whole genome shotgun (WGS) entry which is preliminary data.</text>
</comment>
<gene>
    <name evidence="8" type="ORF">RJ641_011030</name>
</gene>
<dbReference type="EMBL" id="JBAMMX010000018">
    <property type="protein sequence ID" value="KAK6922726.1"/>
    <property type="molecule type" value="Genomic_DNA"/>
</dbReference>
<dbReference type="InterPro" id="IPR036296">
    <property type="entry name" value="SKP1-like_dim_sf"/>
</dbReference>
<dbReference type="Proteomes" id="UP001370490">
    <property type="component" value="Unassembled WGS sequence"/>
</dbReference>
<evidence type="ECO:0000259" key="6">
    <source>
        <dbReference type="Pfam" id="PF01466"/>
    </source>
</evidence>
<dbReference type="InterPro" id="IPR011333">
    <property type="entry name" value="SKP1/BTB/POZ_sf"/>
</dbReference>
<feature type="domain" description="SKP1 component dimerisation" evidence="6">
    <location>
        <begin position="111"/>
        <end position="157"/>
    </location>
</feature>
<dbReference type="SUPFAM" id="SSF54695">
    <property type="entry name" value="POZ domain"/>
    <property type="match status" value="1"/>
</dbReference>
<evidence type="ECO:0000256" key="1">
    <source>
        <dbReference type="ARBA" id="ARBA00004906"/>
    </source>
</evidence>